<dbReference type="Pfam" id="PF00067">
    <property type="entry name" value="p450"/>
    <property type="match status" value="1"/>
</dbReference>
<dbReference type="SUPFAM" id="SSF48264">
    <property type="entry name" value="Cytochrome P450"/>
    <property type="match status" value="1"/>
</dbReference>
<comment type="similarity">
    <text evidence="1">Belongs to the cytochrome P450 family.</text>
</comment>
<dbReference type="CDD" id="cd20625">
    <property type="entry name" value="CYP164-like"/>
    <property type="match status" value="1"/>
</dbReference>
<dbReference type="RefSeq" id="WP_167926792.1">
    <property type="nucleotide sequence ID" value="NZ_JAATVY010000014.1"/>
</dbReference>
<evidence type="ECO:0000313" key="2">
    <source>
        <dbReference type="EMBL" id="NJC71888.1"/>
    </source>
</evidence>
<dbReference type="InterPro" id="IPR001128">
    <property type="entry name" value="Cyt_P450"/>
</dbReference>
<dbReference type="InterPro" id="IPR002397">
    <property type="entry name" value="Cyt_P450_B"/>
</dbReference>
<protein>
    <submittedName>
        <fullName evidence="2">Cytochrome P450</fullName>
    </submittedName>
</protein>
<dbReference type="Gene3D" id="1.10.630.10">
    <property type="entry name" value="Cytochrome P450"/>
    <property type="match status" value="1"/>
</dbReference>
<comment type="caution">
    <text evidence="2">The sequence shown here is derived from an EMBL/GenBank/DDBJ whole genome shotgun (WGS) entry which is preliminary data.</text>
</comment>
<organism evidence="2 3">
    <name type="scientific">Planosporangium thailandense</name>
    <dbReference type="NCBI Taxonomy" id="765197"/>
    <lineage>
        <taxon>Bacteria</taxon>
        <taxon>Bacillati</taxon>
        <taxon>Actinomycetota</taxon>
        <taxon>Actinomycetes</taxon>
        <taxon>Micromonosporales</taxon>
        <taxon>Micromonosporaceae</taxon>
        <taxon>Planosporangium</taxon>
    </lineage>
</organism>
<keyword evidence="3" id="KW-1185">Reference proteome</keyword>
<name>A0ABX0Y375_9ACTN</name>
<dbReference type="EMBL" id="JAATVY010000014">
    <property type="protein sequence ID" value="NJC71888.1"/>
    <property type="molecule type" value="Genomic_DNA"/>
</dbReference>
<accession>A0ABX0Y375</accession>
<evidence type="ECO:0000313" key="3">
    <source>
        <dbReference type="Proteomes" id="UP000722989"/>
    </source>
</evidence>
<gene>
    <name evidence="2" type="ORF">HC031_19505</name>
</gene>
<evidence type="ECO:0000256" key="1">
    <source>
        <dbReference type="ARBA" id="ARBA00010617"/>
    </source>
</evidence>
<proteinExistence type="inferred from homology"/>
<sequence>MDEEITAFFSADPEAISWPYPMYERWREGTGVLRWKSGPATVVTHYDDVKAVMSGAYPIIQNAYRFGELAEGTIARLPMDQHEVFFKVLDFESLFMSRKEGEEHARLRRIAARAFTARRIEQLRASVQQHVDDLIEDMLAKPDPDVKQDLANKLPVRVIVDLIGVPQEDRDLIWEWSEAVGRLFSLDEKSLRGADEAIDAFREYVGRTVDRVRRTGEGPALAKAMLEQRDNEALTEDELVAMYLLILFGGSETTTNLLGNGFLALQRNRDQWDMLVKDPELVRPAIEELIRYDSPHHYLPRVVAEDFELHGIELKKNQTLIVVMGAANHDESHFPNPTVLDVTRPNKADHLSFAFGAHYCLGAALARLEGEVAFTSLLTRFPDARLLDDQPTYGGSAMLRAIQHLPTDLGAPVA</sequence>
<dbReference type="PANTHER" id="PTHR46696">
    <property type="entry name" value="P450, PUTATIVE (EUROFUNG)-RELATED"/>
    <property type="match status" value="1"/>
</dbReference>
<reference evidence="2 3" key="1">
    <citation type="submission" date="2020-03" db="EMBL/GenBank/DDBJ databases">
        <title>WGS of the type strain of Planosporangium spp.</title>
        <authorList>
            <person name="Thawai C."/>
        </authorList>
    </citation>
    <scope>NUCLEOTIDE SEQUENCE [LARGE SCALE GENOMIC DNA]</scope>
    <source>
        <strain evidence="2 3">TBRC 5610</strain>
    </source>
</reference>
<dbReference type="Proteomes" id="UP000722989">
    <property type="component" value="Unassembled WGS sequence"/>
</dbReference>
<dbReference type="InterPro" id="IPR036396">
    <property type="entry name" value="Cyt_P450_sf"/>
</dbReference>
<dbReference type="PRINTS" id="PR00359">
    <property type="entry name" value="BP450"/>
</dbReference>
<dbReference type="PANTHER" id="PTHR46696:SF1">
    <property type="entry name" value="CYTOCHROME P450 YJIB-RELATED"/>
    <property type="match status" value="1"/>
</dbReference>